<dbReference type="SMART" id="SM00382">
    <property type="entry name" value="AAA"/>
    <property type="match status" value="2"/>
</dbReference>
<evidence type="ECO:0000256" key="6">
    <source>
        <dbReference type="ARBA" id="ARBA00023054"/>
    </source>
</evidence>
<proteinExistence type="inferred from homology"/>
<gene>
    <name evidence="11 13" type="primary">clpB</name>
    <name evidence="13" type="ORF">M0220_05355</name>
</gene>
<evidence type="ECO:0000256" key="9">
    <source>
        <dbReference type="PROSITE-ProRule" id="PRU01251"/>
    </source>
</evidence>
<dbReference type="SUPFAM" id="SSF81923">
    <property type="entry name" value="Double Clp-N motif"/>
    <property type="match status" value="1"/>
</dbReference>
<keyword evidence="7 10" id="KW-0143">Chaperone</keyword>
<dbReference type="InterPro" id="IPR019489">
    <property type="entry name" value="Clp_ATPase_C"/>
</dbReference>
<keyword evidence="4 10" id="KW-0547">Nucleotide-binding</keyword>
<dbReference type="Gene3D" id="1.10.8.60">
    <property type="match status" value="1"/>
</dbReference>
<dbReference type="CDD" id="cd19499">
    <property type="entry name" value="RecA-like_ClpB_Hsp104-like"/>
    <property type="match status" value="1"/>
</dbReference>
<dbReference type="PRINTS" id="PR00300">
    <property type="entry name" value="CLPPROTEASEA"/>
</dbReference>
<dbReference type="GO" id="GO:0034605">
    <property type="term" value="P:cellular response to heat"/>
    <property type="evidence" value="ECO:0007669"/>
    <property type="project" value="TreeGrafter"/>
</dbReference>
<reference evidence="13" key="1">
    <citation type="submission" date="2022-05" db="EMBL/GenBank/DDBJ databases">
        <title>Complete sequence of a novel PHA-producing Halomonas strain.</title>
        <authorList>
            <person name="Zheng Z."/>
        </authorList>
    </citation>
    <scope>NUCLEOTIDE SEQUENCE</scope>
    <source>
        <strain evidence="13">ZZQ-149</strain>
    </source>
</reference>
<dbReference type="Pfam" id="PF07724">
    <property type="entry name" value="AAA_2"/>
    <property type="match status" value="1"/>
</dbReference>
<dbReference type="NCBIfam" id="NF008118">
    <property type="entry name" value="PRK10865.1"/>
    <property type="match status" value="1"/>
</dbReference>
<comment type="similarity">
    <text evidence="1 10">Belongs to the ClpA/ClpB family.</text>
</comment>
<dbReference type="Pfam" id="PF10431">
    <property type="entry name" value="ClpB_D2-small"/>
    <property type="match status" value="1"/>
</dbReference>
<dbReference type="KEGG" id="hqn:M0220_05355"/>
<dbReference type="InterPro" id="IPR004176">
    <property type="entry name" value="Clp_R_N"/>
</dbReference>
<keyword evidence="11" id="KW-0963">Cytoplasm</keyword>
<dbReference type="Pfam" id="PF00004">
    <property type="entry name" value="AAA"/>
    <property type="match status" value="1"/>
</dbReference>
<evidence type="ECO:0000256" key="5">
    <source>
        <dbReference type="ARBA" id="ARBA00022840"/>
    </source>
</evidence>
<evidence type="ECO:0000256" key="10">
    <source>
        <dbReference type="RuleBase" id="RU004432"/>
    </source>
</evidence>
<dbReference type="InterPro" id="IPR028299">
    <property type="entry name" value="ClpA/B_CS2"/>
</dbReference>
<keyword evidence="3 9" id="KW-0677">Repeat</keyword>
<dbReference type="Pfam" id="PF02861">
    <property type="entry name" value="Clp_N"/>
    <property type="match status" value="1"/>
</dbReference>
<comment type="subunit">
    <text evidence="8">Homohexamer. The oligomerization is ATP-dependent.</text>
</comment>
<dbReference type="GO" id="GO:0005524">
    <property type="term" value="F:ATP binding"/>
    <property type="evidence" value="ECO:0007669"/>
    <property type="project" value="UniProtKB-UniRule"/>
</dbReference>
<dbReference type="InterPro" id="IPR003593">
    <property type="entry name" value="AAA+_ATPase"/>
</dbReference>
<evidence type="ECO:0000256" key="8">
    <source>
        <dbReference type="ARBA" id="ARBA00026057"/>
    </source>
</evidence>
<keyword evidence="6 11" id="KW-0175">Coiled coil</keyword>
<keyword evidence="14" id="KW-1185">Reference proteome</keyword>
<feature type="domain" description="Clp R" evidence="12">
    <location>
        <begin position="3"/>
        <end position="146"/>
    </location>
</feature>
<protein>
    <recommendedName>
        <fullName evidence="2 11">Chaperone protein ClpB</fullName>
    </recommendedName>
</protein>
<dbReference type="SMART" id="SM01086">
    <property type="entry name" value="ClpB_D2-small"/>
    <property type="match status" value="1"/>
</dbReference>
<evidence type="ECO:0000256" key="1">
    <source>
        <dbReference type="ARBA" id="ARBA00008675"/>
    </source>
</evidence>
<dbReference type="RefSeq" id="WP_030074341.1">
    <property type="nucleotide sequence ID" value="NZ_CP096973.1"/>
</dbReference>
<evidence type="ECO:0000313" key="14">
    <source>
        <dbReference type="Proteomes" id="UP001164935"/>
    </source>
</evidence>
<dbReference type="InterPro" id="IPR003959">
    <property type="entry name" value="ATPase_AAA_core"/>
</dbReference>
<organism evidence="13 14">
    <name type="scientific">Halomonas qinghailakensis</name>
    <dbReference type="NCBI Taxonomy" id="2937790"/>
    <lineage>
        <taxon>Bacteria</taxon>
        <taxon>Pseudomonadati</taxon>
        <taxon>Pseudomonadota</taxon>
        <taxon>Gammaproteobacteria</taxon>
        <taxon>Oceanospirillales</taxon>
        <taxon>Halomonadaceae</taxon>
        <taxon>Halomonas</taxon>
    </lineage>
</organism>
<dbReference type="CDD" id="cd00009">
    <property type="entry name" value="AAA"/>
    <property type="match status" value="1"/>
</dbReference>
<dbReference type="EMBL" id="CP096973">
    <property type="protein sequence ID" value="UYO75580.1"/>
    <property type="molecule type" value="Genomic_DNA"/>
</dbReference>
<dbReference type="Gene3D" id="1.10.1780.10">
    <property type="entry name" value="Clp, N-terminal domain"/>
    <property type="match status" value="1"/>
</dbReference>
<accession>A0AA46TSA3</accession>
<keyword evidence="5 10" id="KW-0067">ATP-binding</keyword>
<comment type="subunit">
    <text evidence="11">Homohexamer; The oligomerization is ATP-dependent.</text>
</comment>
<dbReference type="FunFam" id="3.40.50.300:FF:000010">
    <property type="entry name" value="Chaperone clpB 1, putative"/>
    <property type="match status" value="1"/>
</dbReference>
<dbReference type="InterPro" id="IPR036628">
    <property type="entry name" value="Clp_N_dom_sf"/>
</dbReference>
<dbReference type="NCBIfam" id="TIGR03346">
    <property type="entry name" value="chaperone_ClpB"/>
    <property type="match status" value="1"/>
</dbReference>
<evidence type="ECO:0000313" key="13">
    <source>
        <dbReference type="EMBL" id="UYO75580.1"/>
    </source>
</evidence>
<dbReference type="InterPro" id="IPR027417">
    <property type="entry name" value="P-loop_NTPase"/>
</dbReference>
<dbReference type="PROSITE" id="PS00870">
    <property type="entry name" value="CLPAB_1"/>
    <property type="match status" value="1"/>
</dbReference>
<dbReference type="GO" id="GO:0042026">
    <property type="term" value="P:protein refolding"/>
    <property type="evidence" value="ECO:0007669"/>
    <property type="project" value="UniProtKB-UniRule"/>
</dbReference>
<dbReference type="PANTHER" id="PTHR11638">
    <property type="entry name" value="ATP-DEPENDENT CLP PROTEASE"/>
    <property type="match status" value="1"/>
</dbReference>
<dbReference type="SUPFAM" id="SSF52540">
    <property type="entry name" value="P-loop containing nucleoside triphosphate hydrolases"/>
    <property type="match status" value="2"/>
</dbReference>
<sequence>MRFDKFTAKLQAAISEAQSLAVGHGHNQLDPAHLLLALLDTKDTGIKALVEKAEGSSSRLRDGLQQQLDDLPKVSQFDGDVQPSRDFIKLFNLTDREAQKRGDQFIASELVLLAALEMNSAVTKLMKEAGLNRKGLEAAINSLRGGATVDDPNAEDQREALNKYTMDLTQRALDGKLDPVIGRDDEIRRTIQVLQRRTKNNPVLIGEPGVGKTAIVEGLAQRIVNGEVPEGLKDKRVLSLDMGSLLAGAKFRGEFEERLKAVLKELSQEEGRVILFIDELHTMVGAGKAEGAMDAGNMLKPALARGELHCVGATTLDEYRKYIEKDAALERRFQKVLVDEPSEEDTVAILRGLKERYEVHHGVDITDSAIIAAAKLSTRYITDRQLPDKAIDLIDEAASRIRMELDSKPEEMDRLDRRLIQLKMEREALKKETDEATKKRLEALNNQIHELEREYADLDEIWKAEKASIQGAAQFKAELEQARIDLEQARRQGDLGRMSEIQYGKIPALEKKISEAGEGEADTASHQLLRSNVTEEEIAEVVSRWTGIPVSKMLEGERDKLLRMEEALHERVIGQHEAVEAVANAVRRSRAGLSDPNRPNGSFLFLGPTGVGKTELCKSLANFLFDTEEAMVRIDMSEFMEKHSVARLIGAPPGYVGYEEGGYLTEAVRRKPYSVLLLDEVEKAHPDVFNILLQVLEDGRLTDGQGRTVDFRNTVIVMTSNMGSDIIQRMGGDDNDYEAMKSAVMEVVGNHFRPELINRIDEVVVFHALGQEQIQAIAGIQLARLKVRLAEHDLSLDISDDAMAQLAVVGFDPVYGARPLKRAIQSRIENPLAQDLLAGKYAPGDTIHISANEGKLVFG</sequence>
<evidence type="ECO:0000256" key="3">
    <source>
        <dbReference type="ARBA" id="ARBA00022737"/>
    </source>
</evidence>
<comment type="subcellular location">
    <subcellularLocation>
        <location evidence="11">Cytoplasm</location>
    </subcellularLocation>
</comment>
<keyword evidence="11" id="KW-0346">Stress response</keyword>
<dbReference type="PROSITE" id="PS00871">
    <property type="entry name" value="CLPAB_2"/>
    <property type="match status" value="1"/>
</dbReference>
<evidence type="ECO:0000259" key="12">
    <source>
        <dbReference type="PROSITE" id="PS51903"/>
    </source>
</evidence>
<dbReference type="PROSITE" id="PS51903">
    <property type="entry name" value="CLP_R"/>
    <property type="match status" value="1"/>
</dbReference>
<feature type="coiled-coil region" evidence="11">
    <location>
        <begin position="412"/>
        <end position="492"/>
    </location>
</feature>
<dbReference type="InterPro" id="IPR041546">
    <property type="entry name" value="ClpA/ClpB_AAA_lid"/>
</dbReference>
<dbReference type="Proteomes" id="UP001164935">
    <property type="component" value="Chromosome"/>
</dbReference>
<comment type="function">
    <text evidence="11">Part of a stress-induced multi-chaperone system, it is involved in the recovery of the cell from heat-induced damage, in cooperation with DnaK, DnaJ and GrpE.</text>
</comment>
<dbReference type="Pfam" id="PF17871">
    <property type="entry name" value="AAA_lid_9"/>
    <property type="match status" value="1"/>
</dbReference>
<evidence type="ECO:0000256" key="11">
    <source>
        <dbReference type="RuleBase" id="RU362034"/>
    </source>
</evidence>
<dbReference type="InterPro" id="IPR001270">
    <property type="entry name" value="ClpA/B"/>
</dbReference>
<evidence type="ECO:0000256" key="4">
    <source>
        <dbReference type="ARBA" id="ARBA00022741"/>
    </source>
</evidence>
<dbReference type="AlphaFoldDB" id="A0AA46TSA3"/>
<dbReference type="GO" id="GO:0005737">
    <property type="term" value="C:cytoplasm"/>
    <property type="evidence" value="ECO:0007669"/>
    <property type="project" value="UniProtKB-SubCell"/>
</dbReference>
<name>A0AA46TSA3_9GAMM</name>
<evidence type="ECO:0000256" key="7">
    <source>
        <dbReference type="ARBA" id="ARBA00023186"/>
    </source>
</evidence>
<dbReference type="FunFam" id="3.40.50.300:FF:000025">
    <property type="entry name" value="ATP-dependent Clp protease subunit"/>
    <property type="match status" value="1"/>
</dbReference>
<dbReference type="FunFam" id="3.40.50.300:FF:000120">
    <property type="entry name" value="ATP-dependent chaperone ClpB"/>
    <property type="match status" value="1"/>
</dbReference>
<dbReference type="Gene3D" id="3.40.50.300">
    <property type="entry name" value="P-loop containing nucleotide triphosphate hydrolases"/>
    <property type="match status" value="3"/>
</dbReference>
<evidence type="ECO:0000256" key="2">
    <source>
        <dbReference type="ARBA" id="ARBA00017574"/>
    </source>
</evidence>
<dbReference type="InterPro" id="IPR018368">
    <property type="entry name" value="ClpA/B_CS1"/>
</dbReference>
<dbReference type="InterPro" id="IPR050130">
    <property type="entry name" value="ClpA_ClpB"/>
</dbReference>
<dbReference type="InterPro" id="IPR017730">
    <property type="entry name" value="Chaperonin_ClpB"/>
</dbReference>
<dbReference type="PANTHER" id="PTHR11638:SF18">
    <property type="entry name" value="HEAT SHOCK PROTEIN 104"/>
    <property type="match status" value="1"/>
</dbReference>
<dbReference type="GO" id="GO:0016887">
    <property type="term" value="F:ATP hydrolysis activity"/>
    <property type="evidence" value="ECO:0007669"/>
    <property type="project" value="InterPro"/>
</dbReference>